<organism evidence="2 3">
    <name type="scientific">Legionella maceachernii</name>
    <dbReference type="NCBI Taxonomy" id="466"/>
    <lineage>
        <taxon>Bacteria</taxon>
        <taxon>Pseudomonadati</taxon>
        <taxon>Pseudomonadota</taxon>
        <taxon>Gammaproteobacteria</taxon>
        <taxon>Legionellales</taxon>
        <taxon>Legionellaceae</taxon>
        <taxon>Legionella</taxon>
    </lineage>
</organism>
<comment type="caution">
    <text evidence="2">The sequence shown here is derived from an EMBL/GenBank/DDBJ whole genome shotgun (WGS) entry which is preliminary data.</text>
</comment>
<keyword evidence="3" id="KW-1185">Reference proteome</keyword>
<dbReference type="AlphaFoldDB" id="A0A0W0WG07"/>
<protein>
    <submittedName>
        <fullName evidence="2">Uncharacterized protein</fullName>
    </submittedName>
</protein>
<evidence type="ECO:0000313" key="3">
    <source>
        <dbReference type="Proteomes" id="UP000054908"/>
    </source>
</evidence>
<dbReference type="PATRIC" id="fig|466.6.peg.356"/>
<evidence type="ECO:0000256" key="1">
    <source>
        <dbReference type="SAM" id="MobiDB-lite"/>
    </source>
</evidence>
<feature type="compositionally biased region" description="Polar residues" evidence="1">
    <location>
        <begin position="230"/>
        <end position="240"/>
    </location>
</feature>
<dbReference type="RefSeq" id="WP_058451161.1">
    <property type="nucleotide sequence ID" value="NZ_CAAAIB010000006.1"/>
</dbReference>
<name>A0A0W0WG07_9GAMM</name>
<dbReference type="EMBL" id="LNYL01000007">
    <property type="protein sequence ID" value="KTD31276.1"/>
    <property type="molecule type" value="Genomic_DNA"/>
</dbReference>
<gene>
    <name evidence="2" type="ORF">Lmac_0330</name>
</gene>
<sequence length="240" mass="26750">MFKRFSAWYESLSSQSNEPKPTSSYSSQGEMLKSLGKEEEAGLCNPLTNIYAKQQIAGFDPENNLASENNIEVYLKAVEEEDHQHKLREEGKDGRHSAFVDTQTPYEVKKFPAENDIDLEQILPTPGHAIITYPVEGKEGEDDYHQVYLGRKPISEKGPSECIFFDPSKKGGGVEKGNCDTLLKALLNEVSSHSDSKRPSKNVTVATTASSSFFYHKTNETLSAGKPTKQPDTQSNFVHR</sequence>
<accession>A0A0W0WG07</accession>
<feature type="region of interest" description="Disordered" evidence="1">
    <location>
        <begin position="1"/>
        <end position="33"/>
    </location>
</feature>
<evidence type="ECO:0000313" key="2">
    <source>
        <dbReference type="EMBL" id="KTD31276.1"/>
    </source>
</evidence>
<feature type="compositionally biased region" description="Polar residues" evidence="1">
    <location>
        <begin position="11"/>
        <end position="29"/>
    </location>
</feature>
<reference evidence="2 3" key="1">
    <citation type="submission" date="2015-11" db="EMBL/GenBank/DDBJ databases">
        <title>Genomic analysis of 38 Legionella species identifies large and diverse effector repertoires.</title>
        <authorList>
            <person name="Burstein D."/>
            <person name="Amaro F."/>
            <person name="Zusman T."/>
            <person name="Lifshitz Z."/>
            <person name="Cohen O."/>
            <person name="Gilbert J.A."/>
            <person name="Pupko T."/>
            <person name="Shuman H.A."/>
            <person name="Segal G."/>
        </authorList>
    </citation>
    <scope>NUCLEOTIDE SEQUENCE [LARGE SCALE GENOMIC DNA]</scope>
    <source>
        <strain evidence="2 3">PX-1-G2-E2</strain>
    </source>
</reference>
<dbReference type="OrthoDB" id="5648474at2"/>
<feature type="region of interest" description="Disordered" evidence="1">
    <location>
        <begin position="219"/>
        <end position="240"/>
    </location>
</feature>
<dbReference type="Proteomes" id="UP000054908">
    <property type="component" value="Unassembled WGS sequence"/>
</dbReference>
<proteinExistence type="predicted"/>